<keyword evidence="4" id="KW-1185">Reference proteome</keyword>
<feature type="region of interest" description="Disordered" evidence="2">
    <location>
        <begin position="182"/>
        <end position="218"/>
    </location>
</feature>
<dbReference type="RefSeq" id="XP_026285361.1">
    <property type="nucleotide sequence ID" value="XM_026429576.2"/>
</dbReference>
<keyword evidence="1" id="KW-0539">Nucleus</keyword>
<evidence type="ECO:0000256" key="2">
    <source>
        <dbReference type="SAM" id="MobiDB-lite"/>
    </source>
</evidence>
<dbReference type="GeneID" id="113211254"/>
<feature type="domain" description="CXC MSL2-type" evidence="3">
    <location>
        <begin position="309"/>
        <end position="360"/>
    </location>
</feature>
<dbReference type="AlphaFoldDB" id="A0A6J1T3Y8"/>
<gene>
    <name evidence="5" type="primary">LOC113211254</name>
</gene>
<dbReference type="KEGG" id="foc:113211254"/>
<dbReference type="SMART" id="SM01114">
    <property type="entry name" value="CXC"/>
    <property type="match status" value="1"/>
</dbReference>
<protein>
    <submittedName>
        <fullName evidence="5">E3 ubiquitin-protein ligase MSL2</fullName>
    </submittedName>
</protein>
<dbReference type="CDD" id="cd16522">
    <property type="entry name" value="RING-HC_MSL2"/>
    <property type="match status" value="1"/>
</dbReference>
<dbReference type="InterPro" id="IPR032043">
    <property type="entry name" value="Msl2_Znf-RING"/>
</dbReference>
<dbReference type="CDD" id="cd13122">
    <property type="entry name" value="MSL2_CXC"/>
    <property type="match status" value="1"/>
</dbReference>
<dbReference type="SUPFAM" id="SSF57850">
    <property type="entry name" value="RING/U-box"/>
    <property type="match status" value="1"/>
</dbReference>
<dbReference type="PANTHER" id="PTHR16048:SF3">
    <property type="entry name" value="E3 UBIQUITIN-PROTEIN LIGASE MSL2"/>
    <property type="match status" value="1"/>
</dbReference>
<reference evidence="5" key="1">
    <citation type="submission" date="2025-08" db="UniProtKB">
        <authorList>
            <consortium name="RefSeq"/>
        </authorList>
    </citation>
    <scope>IDENTIFICATION</scope>
    <source>
        <tissue evidence="5">Whole organism</tissue>
    </source>
</reference>
<name>A0A6J1T3Y8_FRAOC</name>
<dbReference type="CTD" id="33565"/>
<dbReference type="Gene3D" id="3.30.40.10">
    <property type="entry name" value="Zinc/RING finger domain, C3HC4 (zinc finger)"/>
    <property type="match status" value="1"/>
</dbReference>
<dbReference type="GO" id="GO:0016567">
    <property type="term" value="P:protein ubiquitination"/>
    <property type="evidence" value="ECO:0007669"/>
    <property type="project" value="TreeGrafter"/>
</dbReference>
<dbReference type="InterPro" id="IPR032049">
    <property type="entry name" value="Msl2-CXC"/>
</dbReference>
<dbReference type="OrthoDB" id="10012174at2759"/>
<evidence type="ECO:0000313" key="4">
    <source>
        <dbReference type="Proteomes" id="UP000504606"/>
    </source>
</evidence>
<dbReference type="Pfam" id="PF16682">
    <property type="entry name" value="MSL2-CXC"/>
    <property type="match status" value="1"/>
</dbReference>
<feature type="compositionally biased region" description="Polar residues" evidence="2">
    <location>
        <begin position="192"/>
        <end position="202"/>
    </location>
</feature>
<dbReference type="InterPro" id="IPR037922">
    <property type="entry name" value="MSL2"/>
</dbReference>
<dbReference type="PROSITE" id="PS52051">
    <property type="entry name" value="CXC_MSL2"/>
    <property type="match status" value="1"/>
</dbReference>
<dbReference type="InterPro" id="IPR013083">
    <property type="entry name" value="Znf_RING/FYVE/PHD"/>
</dbReference>
<evidence type="ECO:0000256" key="1">
    <source>
        <dbReference type="PROSITE-ProRule" id="PRU01396"/>
    </source>
</evidence>
<dbReference type="InterPro" id="IPR033467">
    <property type="entry name" value="Tesmin/TSO1-like_CXC"/>
</dbReference>
<proteinExistence type="inferred from homology"/>
<dbReference type="GO" id="GO:0072487">
    <property type="term" value="C:MSL complex"/>
    <property type="evidence" value="ECO:0007669"/>
    <property type="project" value="UniProtKB-UniRule"/>
</dbReference>
<dbReference type="GO" id="GO:0061630">
    <property type="term" value="F:ubiquitin protein ligase activity"/>
    <property type="evidence" value="ECO:0007669"/>
    <property type="project" value="InterPro"/>
</dbReference>
<dbReference type="PANTHER" id="PTHR16048">
    <property type="entry name" value="MSL2-RELATED"/>
    <property type="match status" value="1"/>
</dbReference>
<accession>A0A6J1T3Y8</accession>
<comment type="similarity">
    <text evidence="1">Belongs to the MSL2 family.</text>
</comment>
<sequence>MNATSLFVSTSRVVLQAQCTATDSEQESDSAADLSTSSWADLHRLVPYLRQSLSCTVCANLLVEPYTPRDSAATGGCQHHVCRGCRGGRKRLKPSCSWCKDYDAYAENVLLRILLQCYKKLCAYITSTSIYRSLLAGGSSLVELINEGAEFKDDYKSSPGLSRSAYSILPCVYSNTTQPQVAPVLSSPSPPNVQCASPQPDTLQEDEHTAPSPTSTVSNGSSLYSVYNIGSKMTFKRKTINSEKEVVNSQITENELSVREKPAKSLSLTFKKPHKGIKSMRSLSLKSSLALTKQPGRAATLGGMNSMNLKRKGCRCGNATATPGKLTCCGQRCPCYVDSKACLDCRCKGCRNPHRPGGHKVRPHIPELESYELHLSPTDDMQTIDEDTPVLSLASPSELAATNAGATVQVLGVYTTQLHPVTTVSTTLPAAILVDDESGTVMDEDSSEIETSDVEIDC</sequence>
<evidence type="ECO:0000313" key="5">
    <source>
        <dbReference type="RefSeq" id="XP_026285361.1"/>
    </source>
</evidence>
<keyword evidence="1" id="KW-0158">Chromosome</keyword>
<evidence type="ECO:0000259" key="3">
    <source>
        <dbReference type="PROSITE" id="PS52051"/>
    </source>
</evidence>
<dbReference type="Proteomes" id="UP000504606">
    <property type="component" value="Unplaced"/>
</dbReference>
<dbReference type="Pfam" id="PF16685">
    <property type="entry name" value="zf-RING_10"/>
    <property type="match status" value="1"/>
</dbReference>
<organism evidence="4 5">
    <name type="scientific">Frankliniella occidentalis</name>
    <name type="common">Western flower thrips</name>
    <name type="synonym">Euthrips occidentalis</name>
    <dbReference type="NCBI Taxonomy" id="133901"/>
    <lineage>
        <taxon>Eukaryota</taxon>
        <taxon>Metazoa</taxon>
        <taxon>Ecdysozoa</taxon>
        <taxon>Arthropoda</taxon>
        <taxon>Hexapoda</taxon>
        <taxon>Insecta</taxon>
        <taxon>Pterygota</taxon>
        <taxon>Neoptera</taxon>
        <taxon>Paraneoptera</taxon>
        <taxon>Thysanoptera</taxon>
        <taxon>Terebrantia</taxon>
        <taxon>Thripoidea</taxon>
        <taxon>Thripidae</taxon>
        <taxon>Frankliniella</taxon>
    </lineage>
</organism>